<keyword evidence="2" id="KW-1185">Reference proteome</keyword>
<dbReference type="EMBL" id="BAABKO010000003">
    <property type="protein sequence ID" value="GAA4774384.1"/>
    <property type="molecule type" value="Genomic_DNA"/>
</dbReference>
<comment type="caution">
    <text evidence="1">The sequence shown here is derived from an EMBL/GenBank/DDBJ whole genome shotgun (WGS) entry which is preliminary data.</text>
</comment>
<dbReference type="RefSeq" id="WP_345438380.1">
    <property type="nucleotide sequence ID" value="NZ_BAABKO010000003.1"/>
</dbReference>
<sequence length="182" mass="19720">MDISDAILARSDQLNAVDLVEPVTVTVVDVRKGNAEQPVHIITDVFGPERPFKPSKTVLRDLGKAWGRETQPWIGRRIELYNEPTVKWAGKEVGGIRVSGLSHIDGPVQTAHTITRGQYKQVTIRPLPSGPDPQMVAAALEDIAQATSIPALKAAWDLAGKRGVQGHPDVIAAKEARKTELA</sequence>
<dbReference type="Proteomes" id="UP001501645">
    <property type="component" value="Unassembled WGS sequence"/>
</dbReference>
<evidence type="ECO:0000313" key="2">
    <source>
        <dbReference type="Proteomes" id="UP001501645"/>
    </source>
</evidence>
<proteinExistence type="predicted"/>
<evidence type="ECO:0000313" key="1">
    <source>
        <dbReference type="EMBL" id="GAA4774384.1"/>
    </source>
</evidence>
<reference evidence="2" key="1">
    <citation type="journal article" date="2019" name="Int. J. Syst. Evol. Microbiol.">
        <title>The Global Catalogue of Microorganisms (GCM) 10K type strain sequencing project: providing services to taxonomists for standard genome sequencing and annotation.</title>
        <authorList>
            <consortium name="The Broad Institute Genomics Platform"/>
            <consortium name="The Broad Institute Genome Sequencing Center for Infectious Disease"/>
            <person name="Wu L."/>
            <person name="Ma J."/>
        </authorList>
    </citation>
    <scope>NUCLEOTIDE SEQUENCE [LARGE SCALE GENOMIC DNA]</scope>
    <source>
        <strain evidence="2">JCM 18537</strain>
    </source>
</reference>
<protein>
    <submittedName>
        <fullName evidence="1">Uncharacterized protein</fullName>
    </submittedName>
</protein>
<gene>
    <name evidence="1" type="ORF">GCM10023351_18480</name>
</gene>
<name>A0ABP9A582_9MICO</name>
<accession>A0ABP9A582</accession>
<organism evidence="1 2">
    <name type="scientific">Microbacterium gilvum</name>
    <dbReference type="NCBI Taxonomy" id="1336204"/>
    <lineage>
        <taxon>Bacteria</taxon>
        <taxon>Bacillati</taxon>
        <taxon>Actinomycetota</taxon>
        <taxon>Actinomycetes</taxon>
        <taxon>Micrococcales</taxon>
        <taxon>Microbacteriaceae</taxon>
        <taxon>Microbacterium</taxon>
    </lineage>
</organism>